<keyword evidence="3" id="KW-0547">Nucleotide-binding</keyword>
<dbReference type="EMBL" id="LIBJ01000105">
    <property type="protein sequence ID" value="KRO48251.1"/>
    <property type="molecule type" value="Genomic_DNA"/>
</dbReference>
<gene>
    <name evidence="5" type="ORF">ABR75_02255</name>
</gene>
<dbReference type="Proteomes" id="UP000051017">
    <property type="component" value="Unassembled WGS sequence"/>
</dbReference>
<evidence type="ECO:0000256" key="2">
    <source>
        <dbReference type="ARBA" id="ARBA00022695"/>
    </source>
</evidence>
<evidence type="ECO:0000313" key="6">
    <source>
        <dbReference type="Proteomes" id="UP000051017"/>
    </source>
</evidence>
<dbReference type="AlphaFoldDB" id="A0A0R2QGJ0"/>
<protein>
    <recommendedName>
        <fullName evidence="7">2-phospho-L-lactate guanylyltransferase</fullName>
    </recommendedName>
</protein>
<evidence type="ECO:0000256" key="3">
    <source>
        <dbReference type="ARBA" id="ARBA00022741"/>
    </source>
</evidence>
<evidence type="ECO:0000256" key="1">
    <source>
        <dbReference type="ARBA" id="ARBA00022679"/>
    </source>
</evidence>
<name>A0A0R2QGJ0_9ACTN</name>
<evidence type="ECO:0000313" key="5">
    <source>
        <dbReference type="EMBL" id="KRO48251.1"/>
    </source>
</evidence>
<sequence length="210" mass="22872">MVDSPKSFAQSVSSIAVVIPIKAFEQAKDRLSSVLSTDQRKLLARTTALGVIESVRPASLFVVCDNLEVSQWATSHGATVVHQSKPGLNSAVQAGISATQSFERVMIVHSDLPLPRRLRDLFDTTVTNNTVSIVPDRHHDGTNVLIIPSGAQFECHYGAKSFTAHVAEATRLGLPLQIIEDDELALDIDTPDDLAVLPAQWLQQHNITLY</sequence>
<comment type="caution">
    <text evidence="5">The sequence shown here is derived from an EMBL/GenBank/DDBJ whole genome shotgun (WGS) entry which is preliminary data.</text>
</comment>
<proteinExistence type="predicted"/>
<dbReference type="SUPFAM" id="SSF53448">
    <property type="entry name" value="Nucleotide-diphospho-sugar transferases"/>
    <property type="match status" value="1"/>
</dbReference>
<dbReference type="NCBIfam" id="TIGR03552">
    <property type="entry name" value="F420_cofC"/>
    <property type="match status" value="1"/>
</dbReference>
<evidence type="ECO:0008006" key="7">
    <source>
        <dbReference type="Google" id="ProtNLM"/>
    </source>
</evidence>
<keyword evidence="1" id="KW-0808">Transferase</keyword>
<dbReference type="InterPro" id="IPR002835">
    <property type="entry name" value="CofC"/>
</dbReference>
<accession>A0A0R2QGJ0</accession>
<dbReference type="Pfam" id="PF01983">
    <property type="entry name" value="CofC"/>
    <property type="match status" value="1"/>
</dbReference>
<keyword evidence="4" id="KW-0342">GTP-binding</keyword>
<dbReference type="InterPro" id="IPR029044">
    <property type="entry name" value="Nucleotide-diphossugar_trans"/>
</dbReference>
<dbReference type="PANTHER" id="PTHR40392">
    <property type="entry name" value="2-PHOSPHO-L-LACTATE GUANYLYLTRANSFERASE"/>
    <property type="match status" value="1"/>
</dbReference>
<organism evidence="5 6">
    <name type="scientific">Acidimicrobiia bacterium BACL6 MAG-120924-bin43</name>
    <dbReference type="NCBI Taxonomy" id="1655583"/>
    <lineage>
        <taxon>Bacteria</taxon>
        <taxon>Bacillati</taxon>
        <taxon>Actinomycetota</taxon>
        <taxon>Acidimicrobiia</taxon>
        <taxon>acIV cluster</taxon>
    </lineage>
</organism>
<reference evidence="5 6" key="1">
    <citation type="submission" date="2015-10" db="EMBL/GenBank/DDBJ databases">
        <title>Metagenome-Assembled Genomes uncover a global brackish microbiome.</title>
        <authorList>
            <person name="Hugerth L.W."/>
            <person name="Larsson J."/>
            <person name="Alneberg J."/>
            <person name="Lindh M.V."/>
            <person name="Legrand C."/>
            <person name="Pinhassi J."/>
            <person name="Andersson A.F."/>
        </authorList>
    </citation>
    <scope>NUCLEOTIDE SEQUENCE [LARGE SCALE GENOMIC DNA]</scope>
    <source>
        <strain evidence="5">BACL6 MAG-120924-bin43</strain>
    </source>
</reference>
<keyword evidence="2" id="KW-0548">Nucleotidyltransferase</keyword>
<dbReference type="Gene3D" id="3.90.550.10">
    <property type="entry name" value="Spore Coat Polysaccharide Biosynthesis Protein SpsA, Chain A"/>
    <property type="match status" value="1"/>
</dbReference>
<dbReference type="PANTHER" id="PTHR40392:SF1">
    <property type="entry name" value="2-PHOSPHO-L-LACTATE GUANYLYLTRANSFERASE"/>
    <property type="match status" value="1"/>
</dbReference>
<evidence type="ECO:0000256" key="4">
    <source>
        <dbReference type="ARBA" id="ARBA00023134"/>
    </source>
</evidence>
<dbReference type="GO" id="GO:0043814">
    <property type="term" value="F:phospholactate guanylyltransferase activity"/>
    <property type="evidence" value="ECO:0007669"/>
    <property type="project" value="InterPro"/>
</dbReference>
<dbReference type="GO" id="GO:0005525">
    <property type="term" value="F:GTP binding"/>
    <property type="evidence" value="ECO:0007669"/>
    <property type="project" value="UniProtKB-KW"/>
</dbReference>